<feature type="transmembrane region" description="Helical" evidence="6">
    <location>
        <begin position="569"/>
        <end position="590"/>
    </location>
</feature>
<evidence type="ECO:0000256" key="1">
    <source>
        <dbReference type="ARBA" id="ARBA00004141"/>
    </source>
</evidence>
<organism evidence="8 9">
    <name type="scientific">Strongylocentrotus purpuratus</name>
    <name type="common">Purple sea urchin</name>
    <dbReference type="NCBI Taxonomy" id="7668"/>
    <lineage>
        <taxon>Eukaryota</taxon>
        <taxon>Metazoa</taxon>
        <taxon>Echinodermata</taxon>
        <taxon>Eleutherozoa</taxon>
        <taxon>Echinozoa</taxon>
        <taxon>Echinoidea</taxon>
        <taxon>Euechinoidea</taxon>
        <taxon>Echinacea</taxon>
        <taxon>Camarodonta</taxon>
        <taxon>Echinidea</taxon>
        <taxon>Strongylocentrotidae</taxon>
        <taxon>Strongylocentrotus</taxon>
    </lineage>
</organism>
<evidence type="ECO:0000313" key="9">
    <source>
        <dbReference type="Proteomes" id="UP000007110"/>
    </source>
</evidence>
<dbReference type="Pfam" id="PF12832">
    <property type="entry name" value="MFS_1_like"/>
    <property type="match status" value="1"/>
</dbReference>
<dbReference type="OMA" id="WCAPLET"/>
<dbReference type="InParanoid" id="A0A7M7TH90"/>
<feature type="transmembrane region" description="Helical" evidence="6">
    <location>
        <begin position="103"/>
        <end position="125"/>
    </location>
</feature>
<dbReference type="InterPro" id="IPR024989">
    <property type="entry name" value="MFS_assoc_dom"/>
</dbReference>
<sequence>MAAPMLIYRRGGGAIIPALISSLKGLNCKETLRPNRKFIPFKAVYFLLWSGTVSLIPFLPVYMSYVGLNPVQVGVARGIEPFVGSFSSPLCGSLADKFGMHRFIMVSSIIGTGLLYGSGVFVSLINTDPAVNWTKISNASEEGYLGELRIRKISVEQQEMDSTSSQKLKNHTTCDFCHHCLSSHMQGKLPCNIMKINFDSKLIAGTKHQSLVTNEYKSLVSCCLCSCRLTDETFNVLVQKFATDYNVVERIHEMCSTANKSSKAINLSSPSDTLFSQSKEKTEKKDSTLTFVLMLVIVLTGQFVSNPAVPLLDAATMALVKECNDRGRKVEYGHQRLWGGFAWGVFAPLSGLAIDTYSAAYPESFNKYLPAFIFFVALVFLSVVPALCISFLPHQPPESLASNLGTLIRKPKVLVFLYAMFITGVSVGVISTYLFLFLAELSGSHTLMGLTLTLTSVAEVPFMFFATKLIERLGHRGVFVLTLFCYTVRFAGYSLLHNPWLVLPIELLHGITYGALWPACTSYINLITPDNMLTSMQSITFGIKCGLGNGVGTLLGGVIYHLYGARNLFRGSAVLCMATMIFYWPVSAYLDRLDEVRERQIQYE</sequence>
<evidence type="ECO:0000256" key="2">
    <source>
        <dbReference type="ARBA" id="ARBA00005241"/>
    </source>
</evidence>
<feature type="transmembrane region" description="Helical" evidence="6">
    <location>
        <begin position="539"/>
        <end position="563"/>
    </location>
</feature>
<dbReference type="InterPro" id="IPR051717">
    <property type="entry name" value="MFS_MFSD6"/>
</dbReference>
<evidence type="ECO:0000259" key="7">
    <source>
        <dbReference type="PROSITE" id="PS50850"/>
    </source>
</evidence>
<dbReference type="PROSITE" id="PS50850">
    <property type="entry name" value="MFS"/>
    <property type="match status" value="1"/>
</dbReference>
<dbReference type="InterPro" id="IPR020846">
    <property type="entry name" value="MFS_dom"/>
</dbReference>
<dbReference type="PANTHER" id="PTHR16172:SF42">
    <property type="entry name" value="MAJOR FACILITATOR SUPERFAMILY (MFS) PROFILE DOMAIN-CONTAINING PROTEIN"/>
    <property type="match status" value="1"/>
</dbReference>
<name>A0A7M7TH90_STRPU</name>
<keyword evidence="5 6" id="KW-0472">Membrane</keyword>
<evidence type="ECO:0000256" key="5">
    <source>
        <dbReference type="ARBA" id="ARBA00023136"/>
    </source>
</evidence>
<evidence type="ECO:0000256" key="3">
    <source>
        <dbReference type="ARBA" id="ARBA00022692"/>
    </source>
</evidence>
<keyword evidence="9" id="KW-1185">Reference proteome</keyword>
<feature type="transmembrane region" description="Helical" evidence="6">
    <location>
        <begin position="413"/>
        <end position="439"/>
    </location>
</feature>
<dbReference type="GO" id="GO:0022857">
    <property type="term" value="F:transmembrane transporter activity"/>
    <property type="evidence" value="ECO:0007669"/>
    <property type="project" value="InterPro"/>
</dbReference>
<protein>
    <recommendedName>
        <fullName evidence="7">Major facilitator superfamily (MFS) profile domain-containing protein</fullName>
    </recommendedName>
</protein>
<dbReference type="AlphaFoldDB" id="A0A7M7TH90"/>
<feature type="domain" description="Major facilitator superfamily (MFS) profile" evidence="7">
    <location>
        <begin position="412"/>
        <end position="604"/>
    </location>
</feature>
<dbReference type="PANTHER" id="PTHR16172">
    <property type="entry name" value="MAJOR FACILITATOR SUPERFAMILY DOMAIN-CONTAINING PROTEIN 6-LIKE"/>
    <property type="match status" value="1"/>
</dbReference>
<proteinExistence type="inferred from homology"/>
<evidence type="ECO:0000256" key="4">
    <source>
        <dbReference type="ARBA" id="ARBA00022989"/>
    </source>
</evidence>
<evidence type="ECO:0000256" key="6">
    <source>
        <dbReference type="SAM" id="Phobius"/>
    </source>
</evidence>
<feature type="transmembrane region" description="Helical" evidence="6">
    <location>
        <begin position="445"/>
        <end position="466"/>
    </location>
</feature>
<comment type="subcellular location">
    <subcellularLocation>
        <location evidence="1">Membrane</location>
        <topology evidence="1">Multi-pass membrane protein</topology>
    </subcellularLocation>
</comment>
<accession>A0A7M7TH90</accession>
<feature type="transmembrane region" description="Helical" evidence="6">
    <location>
        <begin position="371"/>
        <end position="392"/>
    </location>
</feature>
<feature type="transmembrane region" description="Helical" evidence="6">
    <location>
        <begin position="478"/>
        <end position="496"/>
    </location>
</feature>
<dbReference type="RefSeq" id="XP_794166.4">
    <property type="nucleotide sequence ID" value="XM_789073.5"/>
</dbReference>
<dbReference type="GeneID" id="589433"/>
<evidence type="ECO:0000313" key="8">
    <source>
        <dbReference type="EnsemblMetazoa" id="XP_794166"/>
    </source>
</evidence>
<dbReference type="KEGG" id="spu:589433"/>
<keyword evidence="4 6" id="KW-1133">Transmembrane helix</keyword>
<dbReference type="Proteomes" id="UP000007110">
    <property type="component" value="Unassembled WGS sequence"/>
</dbReference>
<dbReference type="GO" id="GO:0016020">
    <property type="term" value="C:membrane"/>
    <property type="evidence" value="ECO:0000318"/>
    <property type="project" value="GO_Central"/>
</dbReference>
<dbReference type="Gene3D" id="1.20.1250.20">
    <property type="entry name" value="MFS general substrate transporter like domains"/>
    <property type="match status" value="3"/>
</dbReference>
<dbReference type="EnsemblMetazoa" id="XM_789073">
    <property type="protein sequence ID" value="XP_794166"/>
    <property type="gene ID" value="LOC589433"/>
</dbReference>
<reference evidence="8" key="2">
    <citation type="submission" date="2021-01" db="UniProtKB">
        <authorList>
            <consortium name="EnsemblMetazoa"/>
        </authorList>
    </citation>
    <scope>IDENTIFICATION</scope>
</reference>
<dbReference type="SUPFAM" id="SSF103473">
    <property type="entry name" value="MFS general substrate transporter"/>
    <property type="match status" value="1"/>
</dbReference>
<keyword evidence="3 6" id="KW-0812">Transmembrane</keyword>
<feature type="transmembrane region" description="Helical" evidence="6">
    <location>
        <begin position="508"/>
        <end position="527"/>
    </location>
</feature>
<feature type="transmembrane region" description="Helical" evidence="6">
    <location>
        <begin position="43"/>
        <end position="63"/>
    </location>
</feature>
<dbReference type="InterPro" id="IPR036259">
    <property type="entry name" value="MFS_trans_sf"/>
</dbReference>
<reference evidence="9" key="1">
    <citation type="submission" date="2015-02" db="EMBL/GenBank/DDBJ databases">
        <title>Genome sequencing for Strongylocentrotus purpuratus.</title>
        <authorList>
            <person name="Murali S."/>
            <person name="Liu Y."/>
            <person name="Vee V."/>
            <person name="English A."/>
            <person name="Wang M."/>
            <person name="Skinner E."/>
            <person name="Han Y."/>
            <person name="Muzny D.M."/>
            <person name="Worley K.C."/>
            <person name="Gibbs R.A."/>
        </authorList>
    </citation>
    <scope>NUCLEOTIDE SEQUENCE</scope>
</reference>
<feature type="transmembrane region" description="Helical" evidence="6">
    <location>
        <begin position="287"/>
        <end position="304"/>
    </location>
</feature>
<comment type="similarity">
    <text evidence="2">Belongs to the major facilitator superfamily. MFSD6 family.</text>
</comment>
<dbReference type="OrthoDB" id="515887at2759"/>
<dbReference type="CDD" id="cd17335">
    <property type="entry name" value="MFS_MFSD6"/>
    <property type="match status" value="1"/>
</dbReference>